<reference evidence="3 4" key="1">
    <citation type="submission" date="2019-01" db="EMBL/GenBank/DDBJ databases">
        <title>Insights into ecological role of a new deltaproteobacterial order Candidatus Sinidesulfobacterales (Sva0485) by metagenomics and metatranscriptomics.</title>
        <authorList>
            <person name="Tan S."/>
            <person name="Liu J."/>
            <person name="Fang Y."/>
            <person name="Hedlund B.P."/>
            <person name="Lian Z.H."/>
            <person name="Huang L.Y."/>
            <person name="Li J.T."/>
            <person name="Huang L.N."/>
            <person name="Li W.J."/>
            <person name="Jiang H.C."/>
            <person name="Dong H.L."/>
            <person name="Shu W.S."/>
        </authorList>
    </citation>
    <scope>NUCLEOTIDE SEQUENCE [LARGE SCALE GENOMIC DNA]</scope>
    <source>
        <strain evidence="3">AP3</strain>
    </source>
</reference>
<dbReference type="InterPro" id="IPR006311">
    <property type="entry name" value="TAT_signal"/>
</dbReference>
<keyword evidence="1" id="KW-0547">Nucleotide-binding</keyword>
<dbReference type="InterPro" id="IPR041829">
    <property type="entry name" value="SoxB_N"/>
</dbReference>
<dbReference type="EMBL" id="SGBD01000004">
    <property type="protein sequence ID" value="RZD14190.1"/>
    <property type="molecule type" value="Genomic_DNA"/>
</dbReference>
<keyword evidence="1 3" id="KW-0378">Hydrolase</keyword>
<dbReference type="InterPro" id="IPR019546">
    <property type="entry name" value="TAT_signal_bac_arc"/>
</dbReference>
<gene>
    <name evidence="3" type="primary">soxB</name>
    <name evidence="3" type="ORF">EVJ47_08130</name>
</gene>
<dbReference type="Gene3D" id="3.60.21.10">
    <property type="match status" value="1"/>
</dbReference>
<dbReference type="CDD" id="cd07411">
    <property type="entry name" value="MPP_SoxB_N"/>
    <property type="match status" value="1"/>
</dbReference>
<dbReference type="PANTHER" id="PTHR11575:SF42">
    <property type="entry name" value="SULFUR OXIDATION PROTEIN SOXB"/>
    <property type="match status" value="1"/>
</dbReference>
<dbReference type="PROSITE" id="PS51318">
    <property type="entry name" value="TAT"/>
    <property type="match status" value="1"/>
</dbReference>
<dbReference type="NCBIfam" id="TIGR04486">
    <property type="entry name" value="thiosulf_SoxB"/>
    <property type="match status" value="1"/>
</dbReference>
<proteinExistence type="inferred from homology"/>
<dbReference type="GO" id="GO:0009166">
    <property type="term" value="P:nucleotide catabolic process"/>
    <property type="evidence" value="ECO:0007669"/>
    <property type="project" value="InterPro"/>
</dbReference>
<organism evidence="3 4">
    <name type="scientific">Candidatus Acidulodesulfobacterium ferriphilum</name>
    <dbReference type="NCBI Taxonomy" id="2597223"/>
    <lineage>
        <taxon>Bacteria</taxon>
        <taxon>Deltaproteobacteria</taxon>
        <taxon>Candidatus Acidulodesulfobacterales</taxon>
        <taxon>Candidatus Acidulodesulfobacterium</taxon>
    </lineage>
</organism>
<dbReference type="SUPFAM" id="SSF55816">
    <property type="entry name" value="5'-nucleotidase (syn. UDP-sugar hydrolase), C-terminal domain"/>
    <property type="match status" value="1"/>
</dbReference>
<dbReference type="InterPro" id="IPR030998">
    <property type="entry name" value="Thiosulf_SoxB"/>
</dbReference>
<accession>A0A519BA69</accession>
<dbReference type="Pfam" id="PF02872">
    <property type="entry name" value="5_nucleotid_C"/>
    <property type="match status" value="1"/>
</dbReference>
<dbReference type="Gene3D" id="6.10.140.570">
    <property type="match status" value="1"/>
</dbReference>
<dbReference type="InterPro" id="IPR008334">
    <property type="entry name" value="5'-Nucleotdase_C"/>
</dbReference>
<dbReference type="PRINTS" id="PR01607">
    <property type="entry name" value="APYRASEFAMLY"/>
</dbReference>
<dbReference type="SUPFAM" id="SSF56300">
    <property type="entry name" value="Metallo-dependent phosphatases"/>
    <property type="match status" value="1"/>
</dbReference>
<evidence type="ECO:0000313" key="4">
    <source>
        <dbReference type="Proteomes" id="UP000320813"/>
    </source>
</evidence>
<sequence>MDLKNVSRRSFIKTAAVLAGAAAVNPVNLLKFKPVGNLTIIWNSDSHAHLKPTLYREPSVNIGPHFMNGRPGHLVGNSFNLYYDINPKSAMGYFCSYVDFLKLNKEYGPMGGYAHMATVFNKIKEERYGKTIMLDTGDSWQGTGIALLTKGMAVVNVQNAMGYDAMTGHWEFTYGEKQLLSNIKKLKFPFIAQNVTNATWGGLIFKPYIIKEVNGLRVGIIGQAFPYVPLAHPSHFVKNWNFGINTSHAQKMVNKLKNEEKVDLVVVLSHNGLEVDRKFAALINGIDIIVGGHTHDILPAPQIINNTIIVQAGTHGKFVGRIDLNVQNKKIVDYDHKLIPIVTNWIKPDPEISRIIDEEYAPHARTLNEELGTSEDLLYRRATFISTVDNVVEQAFMEKYDTPLVFTPGWRWGETVLPGEKITMEHVYGEYGTTYPEVYRVKLSGQKILETTSSNLSDVFARDPYLQMGGDATRISNSKMHILINRHGAKRIKSFTIKGKPINPDKDYWLITSGAKMQKLSDTVDGGLQKEKAYDVIADYIRGHKTIRSIQTGDVIYRHSRTAG</sequence>
<evidence type="ECO:0000259" key="2">
    <source>
        <dbReference type="Pfam" id="PF02872"/>
    </source>
</evidence>
<dbReference type="PANTHER" id="PTHR11575">
    <property type="entry name" value="5'-NUCLEOTIDASE-RELATED"/>
    <property type="match status" value="1"/>
</dbReference>
<dbReference type="InterPro" id="IPR036907">
    <property type="entry name" value="5'-Nucleotdase_C_sf"/>
</dbReference>
<dbReference type="GO" id="GO:0030288">
    <property type="term" value="C:outer membrane-bounded periplasmic space"/>
    <property type="evidence" value="ECO:0007669"/>
    <property type="project" value="TreeGrafter"/>
</dbReference>
<dbReference type="GO" id="GO:0000166">
    <property type="term" value="F:nucleotide binding"/>
    <property type="evidence" value="ECO:0007669"/>
    <property type="project" value="UniProtKB-KW"/>
</dbReference>
<name>A0A519BA69_9DELT</name>
<dbReference type="InterPro" id="IPR029052">
    <property type="entry name" value="Metallo-depent_PP-like"/>
</dbReference>
<feature type="domain" description="5'-Nucleotidase C-terminal" evidence="2">
    <location>
        <begin position="386"/>
        <end position="513"/>
    </location>
</feature>
<dbReference type="NCBIfam" id="TIGR01409">
    <property type="entry name" value="TAT_signal_seq"/>
    <property type="match status" value="1"/>
</dbReference>
<evidence type="ECO:0000313" key="3">
    <source>
        <dbReference type="EMBL" id="RZD14190.1"/>
    </source>
</evidence>
<dbReference type="InterPro" id="IPR006179">
    <property type="entry name" value="5_nucleotidase/apyrase"/>
</dbReference>
<dbReference type="Gene3D" id="3.90.780.10">
    <property type="entry name" value="5'-Nucleotidase, C-terminal domain"/>
    <property type="match status" value="1"/>
</dbReference>
<comment type="similarity">
    <text evidence="1">Belongs to the 5'-nucleotidase family.</text>
</comment>
<evidence type="ECO:0000256" key="1">
    <source>
        <dbReference type="RuleBase" id="RU362119"/>
    </source>
</evidence>
<dbReference type="Proteomes" id="UP000320813">
    <property type="component" value="Unassembled WGS sequence"/>
</dbReference>
<dbReference type="AlphaFoldDB" id="A0A519BA69"/>
<protein>
    <submittedName>
        <fullName evidence="3">Thiosulfohydrolase SoxB</fullName>
    </submittedName>
</protein>
<dbReference type="GO" id="GO:0016787">
    <property type="term" value="F:hydrolase activity"/>
    <property type="evidence" value="ECO:0007669"/>
    <property type="project" value="UniProtKB-KW"/>
</dbReference>
<comment type="caution">
    <text evidence="3">The sequence shown here is derived from an EMBL/GenBank/DDBJ whole genome shotgun (WGS) entry which is preliminary data.</text>
</comment>